<dbReference type="InterPro" id="IPR019734">
    <property type="entry name" value="TPR_rpt"/>
</dbReference>
<dbReference type="InterPro" id="IPR026634">
    <property type="entry name" value="TPST-like"/>
</dbReference>
<dbReference type="SUPFAM" id="SSF52540">
    <property type="entry name" value="P-loop containing nucleoside triphosphate hydrolases"/>
    <property type="match status" value="1"/>
</dbReference>
<dbReference type="PANTHER" id="PTHR12788">
    <property type="entry name" value="PROTEIN-TYROSINE SULFOTRANSFERASE 2"/>
    <property type="match status" value="1"/>
</dbReference>
<proteinExistence type="predicted"/>
<dbReference type="Pfam" id="PF13469">
    <property type="entry name" value="Sulfotransfer_3"/>
    <property type="match status" value="1"/>
</dbReference>
<dbReference type="Gene3D" id="1.25.40.10">
    <property type="entry name" value="Tetratricopeptide repeat domain"/>
    <property type="match status" value="1"/>
</dbReference>
<organism evidence="4 5">
    <name type="scientific">Falsiruegeria litorea R37</name>
    <dbReference type="NCBI Taxonomy" id="1200284"/>
    <lineage>
        <taxon>Bacteria</taxon>
        <taxon>Pseudomonadati</taxon>
        <taxon>Pseudomonadota</taxon>
        <taxon>Alphaproteobacteria</taxon>
        <taxon>Rhodobacterales</taxon>
        <taxon>Roseobacteraceae</taxon>
        <taxon>Falsiruegeria</taxon>
    </lineage>
</organism>
<dbReference type="AlphaFoldDB" id="A0A1Y5TCQ4"/>
<dbReference type="EMBL" id="FWFO01000002">
    <property type="protein sequence ID" value="SLN58931.1"/>
    <property type="molecule type" value="Genomic_DNA"/>
</dbReference>
<dbReference type="PROSITE" id="PS50005">
    <property type="entry name" value="TPR"/>
    <property type="match status" value="3"/>
</dbReference>
<sequence length="548" mass="61404">MIEALCSGGFAAKEKSDVFMKPSAHRSNRAQHRPSKQGVPPRAEVQHVLGLLQAQDADQARSASRVLRNKYPDSPIALDVYGLVARKIGDFEGAKAAFQKAIERDPKFLPSFVNMANTLGEVGDHMEACAWFRKAIAIKGETAQLLVGYSKALDAAGQVDEAQKMIERALDLEPGNLQAVASLGHFATYSGDREKAAERYVKVLERDPRNANVHRNLTNVKRYKAGDPHIAQMQALLQDPGLSPTDRVHLAFGLGKALDDCGAHDLAFKSFEEGNRGYFEQKPYDPTHERKLGVLLRSSFASPVQPLTIKESSELRSVFIVAPPRSGTSMLEQILTCSDQVDAGGELGFMVQSAFEARAQVRPPDLAMFRNIRQGYLRRLSEIDHGKPIVVDKQSANNLWVGHILCAMPEAKIIHLRRDPRAVGWSIYRRIFDSPQMSWAYDLPTLGRYLKDYEDLMQFWKRRFPNRILTVNYEELTENPQAILQPLVSAIGLDWSDNFLSFHSAGRTVRTASALQVRKPIYKGSSEQWRSYEPHLGPMVTELDLPWD</sequence>
<dbReference type="Gene3D" id="3.40.50.300">
    <property type="entry name" value="P-loop containing nucleotide triphosphate hydrolases"/>
    <property type="match status" value="1"/>
</dbReference>
<dbReference type="Proteomes" id="UP000193077">
    <property type="component" value="Unassembled WGS sequence"/>
</dbReference>
<feature type="repeat" description="TPR" evidence="2">
    <location>
        <begin position="177"/>
        <end position="210"/>
    </location>
</feature>
<keyword evidence="1" id="KW-0808">Transferase</keyword>
<feature type="region of interest" description="Disordered" evidence="3">
    <location>
        <begin position="21"/>
        <end position="41"/>
    </location>
</feature>
<dbReference type="Pfam" id="PF13431">
    <property type="entry name" value="TPR_17"/>
    <property type="match status" value="1"/>
</dbReference>
<gene>
    <name evidence="4" type="ORF">TRL7639_03271</name>
</gene>
<evidence type="ECO:0000313" key="4">
    <source>
        <dbReference type="EMBL" id="SLN58931.1"/>
    </source>
</evidence>
<protein>
    <submittedName>
        <fullName evidence="4">Tetratricopeptide repeat protein</fullName>
    </submittedName>
</protein>
<keyword evidence="5" id="KW-1185">Reference proteome</keyword>
<dbReference type="PANTHER" id="PTHR12788:SF10">
    <property type="entry name" value="PROTEIN-TYROSINE SULFOTRANSFERASE"/>
    <property type="match status" value="1"/>
</dbReference>
<evidence type="ECO:0000313" key="5">
    <source>
        <dbReference type="Proteomes" id="UP000193077"/>
    </source>
</evidence>
<dbReference type="InterPro" id="IPR011990">
    <property type="entry name" value="TPR-like_helical_dom_sf"/>
</dbReference>
<dbReference type="SMART" id="SM00028">
    <property type="entry name" value="TPR"/>
    <property type="match status" value="4"/>
</dbReference>
<accession>A0A1Y5TCQ4</accession>
<keyword evidence="2" id="KW-0802">TPR repeat</keyword>
<name>A0A1Y5TCQ4_9RHOB</name>
<feature type="compositionally biased region" description="Basic residues" evidence="3">
    <location>
        <begin position="23"/>
        <end position="35"/>
    </location>
</feature>
<dbReference type="SUPFAM" id="SSF48452">
    <property type="entry name" value="TPR-like"/>
    <property type="match status" value="1"/>
</dbReference>
<evidence type="ECO:0000256" key="1">
    <source>
        <dbReference type="ARBA" id="ARBA00022679"/>
    </source>
</evidence>
<reference evidence="4 5" key="1">
    <citation type="submission" date="2017-03" db="EMBL/GenBank/DDBJ databases">
        <authorList>
            <person name="Afonso C.L."/>
            <person name="Miller P.J."/>
            <person name="Scott M.A."/>
            <person name="Spackman E."/>
            <person name="Goraichik I."/>
            <person name="Dimitrov K.M."/>
            <person name="Suarez D.L."/>
            <person name="Swayne D.E."/>
        </authorList>
    </citation>
    <scope>NUCLEOTIDE SEQUENCE [LARGE SCALE GENOMIC DNA]</scope>
    <source>
        <strain evidence="4 5">CECT 7639</strain>
    </source>
</reference>
<feature type="repeat" description="TPR" evidence="2">
    <location>
        <begin position="75"/>
        <end position="108"/>
    </location>
</feature>
<dbReference type="InterPro" id="IPR027417">
    <property type="entry name" value="P-loop_NTPase"/>
</dbReference>
<feature type="repeat" description="TPR" evidence="2">
    <location>
        <begin position="143"/>
        <end position="176"/>
    </location>
</feature>
<evidence type="ECO:0000256" key="2">
    <source>
        <dbReference type="PROSITE-ProRule" id="PRU00339"/>
    </source>
</evidence>
<evidence type="ECO:0000256" key="3">
    <source>
        <dbReference type="SAM" id="MobiDB-lite"/>
    </source>
</evidence>
<dbReference type="GO" id="GO:0008476">
    <property type="term" value="F:protein-tyrosine sulfotransferase activity"/>
    <property type="evidence" value="ECO:0007669"/>
    <property type="project" value="InterPro"/>
</dbReference>